<name>A0A9X3IXJ2_9BACT</name>
<accession>A0A9X3IXJ2</accession>
<proteinExistence type="predicted"/>
<evidence type="ECO:0000256" key="1">
    <source>
        <dbReference type="SAM" id="MobiDB-lite"/>
    </source>
</evidence>
<gene>
    <name evidence="2" type="ORF">OV079_00010</name>
    <name evidence="3" type="ORF">OV079_23675</name>
</gene>
<dbReference type="RefSeq" id="WP_267765500.1">
    <property type="nucleotide sequence ID" value="NZ_JAPNKE010000001.1"/>
</dbReference>
<dbReference type="EMBL" id="JAPNKE010000001">
    <property type="protein sequence ID" value="MCY1003975.1"/>
    <property type="molecule type" value="Genomic_DNA"/>
</dbReference>
<reference evidence="3" key="1">
    <citation type="submission" date="2022-11" db="EMBL/GenBank/DDBJ databases">
        <title>Minimal conservation of predation-associated metabolite biosynthetic gene clusters underscores biosynthetic potential of Myxococcota including descriptions for ten novel species: Archangium lansinium sp. nov., Myxococcus landrumus sp. nov., Nannocystis bai.</title>
        <authorList>
            <person name="Ahearne A."/>
            <person name="Stevens C."/>
            <person name="Phillips K."/>
        </authorList>
    </citation>
    <scope>NUCLEOTIDE SEQUENCE</scope>
    <source>
        <strain evidence="3">Na p29</strain>
    </source>
</reference>
<evidence type="ECO:0000313" key="2">
    <source>
        <dbReference type="EMBL" id="MCY1003975.1"/>
    </source>
</evidence>
<evidence type="ECO:0000313" key="3">
    <source>
        <dbReference type="EMBL" id="MCY1008502.1"/>
    </source>
</evidence>
<evidence type="ECO:0000313" key="4">
    <source>
        <dbReference type="Proteomes" id="UP001150924"/>
    </source>
</evidence>
<feature type="compositionally biased region" description="Basic and acidic residues" evidence="1">
    <location>
        <begin position="81"/>
        <end position="90"/>
    </location>
</feature>
<dbReference type="EMBL" id="JAPNKE010000002">
    <property type="protein sequence ID" value="MCY1008502.1"/>
    <property type="molecule type" value="Genomic_DNA"/>
</dbReference>
<organism evidence="3 4">
    <name type="scientific">Nannocystis pusilla</name>
    <dbReference type="NCBI Taxonomy" id="889268"/>
    <lineage>
        <taxon>Bacteria</taxon>
        <taxon>Pseudomonadati</taxon>
        <taxon>Myxococcota</taxon>
        <taxon>Polyangia</taxon>
        <taxon>Nannocystales</taxon>
        <taxon>Nannocystaceae</taxon>
        <taxon>Nannocystis</taxon>
    </lineage>
</organism>
<protein>
    <submittedName>
        <fullName evidence="3">Uncharacterized protein</fullName>
    </submittedName>
</protein>
<dbReference type="AlphaFoldDB" id="A0A9X3IXJ2"/>
<sequence length="103" mass="11498">MTPATAYLSFSLHRAAQVDLQGDRRELARCASGVHGDEASALAYARREGPALVLTPAGEVVRVERQRDAAEDLRIAREERAAAEQRRLQPAERWQTAPRFRTT</sequence>
<comment type="caution">
    <text evidence="3">The sequence shown here is derived from an EMBL/GenBank/DDBJ whole genome shotgun (WGS) entry which is preliminary data.</text>
</comment>
<dbReference type="Proteomes" id="UP001150924">
    <property type="component" value="Unassembled WGS sequence"/>
</dbReference>
<feature type="region of interest" description="Disordered" evidence="1">
    <location>
        <begin position="81"/>
        <end position="103"/>
    </location>
</feature>
<keyword evidence="4" id="KW-1185">Reference proteome</keyword>